<evidence type="ECO:0000256" key="3">
    <source>
        <dbReference type="ARBA" id="ARBA00022989"/>
    </source>
</evidence>
<evidence type="ECO:0000256" key="4">
    <source>
        <dbReference type="ARBA" id="ARBA00023136"/>
    </source>
</evidence>
<keyword evidence="3 5" id="KW-1133">Transmembrane helix</keyword>
<evidence type="ECO:0000313" key="7">
    <source>
        <dbReference type="Proteomes" id="UP001597534"/>
    </source>
</evidence>
<feature type="transmembrane region" description="Helical" evidence="5">
    <location>
        <begin position="242"/>
        <end position="259"/>
    </location>
</feature>
<evidence type="ECO:0000256" key="1">
    <source>
        <dbReference type="ARBA" id="ARBA00004141"/>
    </source>
</evidence>
<name>A0ABW5YKG5_9FLAO</name>
<evidence type="ECO:0000313" key="6">
    <source>
        <dbReference type="EMBL" id="MFD2891222.1"/>
    </source>
</evidence>
<dbReference type="PANTHER" id="PTHR43701:SF2">
    <property type="entry name" value="MEMBRANE TRANSPORTER PROTEIN YJNA-RELATED"/>
    <property type="match status" value="1"/>
</dbReference>
<feature type="transmembrane region" description="Helical" evidence="5">
    <location>
        <begin position="7"/>
        <end position="36"/>
    </location>
</feature>
<sequence>MEVLGYLGALLIGLVLGLTGGGGSMLTVPILVYILFLNPVTATAYSLFIVGTTSVFGALQNFKKGLVDFKKGFLFAIPSFVGVYLTRRYIVPKIPETLFTIGNFTLTKGTFLMLFFAVIMILAAISMLKKKNNAAQTDKEAAVSILILQTFFIGIIIGLVGAGGGFLIIPSLVLFAKLPMKKAIGTSLFIIAMNSLIGFLGDVQTLTIDWFFLMTFTSVSIIGIFLGGYLNKFINEAQLKKGFAYFVLLMATFILFKETL</sequence>
<feature type="transmembrane region" description="Helical" evidence="5">
    <location>
        <begin position="184"/>
        <end position="203"/>
    </location>
</feature>
<feature type="transmembrane region" description="Helical" evidence="5">
    <location>
        <begin position="72"/>
        <end position="90"/>
    </location>
</feature>
<dbReference type="Proteomes" id="UP001597534">
    <property type="component" value="Unassembled WGS sequence"/>
</dbReference>
<comment type="subcellular location">
    <subcellularLocation>
        <location evidence="5">Cell membrane</location>
        <topology evidence="5">Multi-pass membrane protein</topology>
    </subcellularLocation>
    <subcellularLocation>
        <location evidence="1">Membrane</location>
        <topology evidence="1">Multi-pass membrane protein</topology>
    </subcellularLocation>
</comment>
<proteinExistence type="inferred from homology"/>
<organism evidence="6 7">
    <name type="scientific">Flavobacterium chuncheonense</name>
    <dbReference type="NCBI Taxonomy" id="2026653"/>
    <lineage>
        <taxon>Bacteria</taxon>
        <taxon>Pseudomonadati</taxon>
        <taxon>Bacteroidota</taxon>
        <taxon>Flavobacteriia</taxon>
        <taxon>Flavobacteriales</taxon>
        <taxon>Flavobacteriaceae</taxon>
        <taxon>Flavobacterium</taxon>
    </lineage>
</organism>
<accession>A0ABW5YKG5</accession>
<dbReference type="RefSeq" id="WP_379810779.1">
    <property type="nucleotide sequence ID" value="NZ_JBHUPC010000012.1"/>
</dbReference>
<gene>
    <name evidence="6" type="ORF">ACFS5J_04250</name>
</gene>
<evidence type="ECO:0000256" key="2">
    <source>
        <dbReference type="ARBA" id="ARBA00022692"/>
    </source>
</evidence>
<dbReference type="EMBL" id="JBHUPC010000012">
    <property type="protein sequence ID" value="MFD2891222.1"/>
    <property type="molecule type" value="Genomic_DNA"/>
</dbReference>
<comment type="caution">
    <text evidence="6">The sequence shown here is derived from an EMBL/GenBank/DDBJ whole genome shotgun (WGS) entry which is preliminary data.</text>
</comment>
<reference evidence="7" key="1">
    <citation type="journal article" date="2019" name="Int. J. Syst. Evol. Microbiol.">
        <title>The Global Catalogue of Microorganisms (GCM) 10K type strain sequencing project: providing services to taxonomists for standard genome sequencing and annotation.</title>
        <authorList>
            <consortium name="The Broad Institute Genomics Platform"/>
            <consortium name="The Broad Institute Genome Sequencing Center for Infectious Disease"/>
            <person name="Wu L."/>
            <person name="Ma J."/>
        </authorList>
    </citation>
    <scope>NUCLEOTIDE SEQUENCE [LARGE SCALE GENOMIC DNA]</scope>
    <source>
        <strain evidence="7">KCTC 22671</strain>
    </source>
</reference>
<keyword evidence="4 5" id="KW-0472">Membrane</keyword>
<protein>
    <recommendedName>
        <fullName evidence="5">Probable membrane transporter protein</fullName>
    </recommendedName>
</protein>
<keyword evidence="7" id="KW-1185">Reference proteome</keyword>
<evidence type="ECO:0000256" key="5">
    <source>
        <dbReference type="RuleBase" id="RU363041"/>
    </source>
</evidence>
<comment type="similarity">
    <text evidence="5">Belongs to the 4-toluene sulfonate uptake permease (TSUP) (TC 2.A.102) family.</text>
</comment>
<keyword evidence="5" id="KW-1003">Cell membrane</keyword>
<dbReference type="PANTHER" id="PTHR43701">
    <property type="entry name" value="MEMBRANE TRANSPORTER PROTEIN MJ0441-RELATED"/>
    <property type="match status" value="1"/>
</dbReference>
<feature type="transmembrane region" description="Helical" evidence="5">
    <location>
        <begin position="110"/>
        <end position="129"/>
    </location>
</feature>
<feature type="transmembrane region" description="Helical" evidence="5">
    <location>
        <begin position="210"/>
        <end position="230"/>
    </location>
</feature>
<dbReference type="InterPro" id="IPR051598">
    <property type="entry name" value="TSUP/Inactive_protease-like"/>
</dbReference>
<keyword evidence="2 5" id="KW-0812">Transmembrane</keyword>
<dbReference type="Pfam" id="PF01925">
    <property type="entry name" value="TauE"/>
    <property type="match status" value="1"/>
</dbReference>
<dbReference type="InterPro" id="IPR002781">
    <property type="entry name" value="TM_pro_TauE-like"/>
</dbReference>
<feature type="transmembrane region" description="Helical" evidence="5">
    <location>
        <begin position="141"/>
        <end position="169"/>
    </location>
</feature>